<proteinExistence type="predicted"/>
<name>A0A4C1Y020_EUMVA</name>
<evidence type="ECO:0000313" key="2">
    <source>
        <dbReference type="Proteomes" id="UP000299102"/>
    </source>
</evidence>
<gene>
    <name evidence="1" type="ORF">EVAR_38377_1</name>
</gene>
<accession>A0A4C1Y020</accession>
<dbReference type="AlphaFoldDB" id="A0A4C1Y020"/>
<dbReference type="EMBL" id="BGZK01000995">
    <property type="protein sequence ID" value="GBP67909.1"/>
    <property type="molecule type" value="Genomic_DNA"/>
</dbReference>
<comment type="caution">
    <text evidence="1">The sequence shown here is derived from an EMBL/GenBank/DDBJ whole genome shotgun (WGS) entry which is preliminary data.</text>
</comment>
<keyword evidence="2" id="KW-1185">Reference proteome</keyword>
<dbReference type="Proteomes" id="UP000299102">
    <property type="component" value="Unassembled WGS sequence"/>
</dbReference>
<reference evidence="1 2" key="1">
    <citation type="journal article" date="2019" name="Commun. Biol.">
        <title>The bagworm genome reveals a unique fibroin gene that provides high tensile strength.</title>
        <authorList>
            <person name="Kono N."/>
            <person name="Nakamura H."/>
            <person name="Ohtoshi R."/>
            <person name="Tomita M."/>
            <person name="Numata K."/>
            <person name="Arakawa K."/>
        </authorList>
    </citation>
    <scope>NUCLEOTIDE SEQUENCE [LARGE SCALE GENOMIC DNA]</scope>
</reference>
<sequence>MLEKCNVTVLLDVKQSSKGLTASTAHARVLVLAAYTPVADVRAVTSITLILKEALSDMPFRWGPTYFVFGRVCSNCWDGAGYLS</sequence>
<evidence type="ECO:0000313" key="1">
    <source>
        <dbReference type="EMBL" id="GBP67909.1"/>
    </source>
</evidence>
<organism evidence="1 2">
    <name type="scientific">Eumeta variegata</name>
    <name type="common">Bagworm moth</name>
    <name type="synonym">Eumeta japonica</name>
    <dbReference type="NCBI Taxonomy" id="151549"/>
    <lineage>
        <taxon>Eukaryota</taxon>
        <taxon>Metazoa</taxon>
        <taxon>Ecdysozoa</taxon>
        <taxon>Arthropoda</taxon>
        <taxon>Hexapoda</taxon>
        <taxon>Insecta</taxon>
        <taxon>Pterygota</taxon>
        <taxon>Neoptera</taxon>
        <taxon>Endopterygota</taxon>
        <taxon>Lepidoptera</taxon>
        <taxon>Glossata</taxon>
        <taxon>Ditrysia</taxon>
        <taxon>Tineoidea</taxon>
        <taxon>Psychidae</taxon>
        <taxon>Oiketicinae</taxon>
        <taxon>Eumeta</taxon>
    </lineage>
</organism>
<protein>
    <submittedName>
        <fullName evidence="1">Uncharacterized protein</fullName>
    </submittedName>
</protein>